<evidence type="ECO:0008006" key="5">
    <source>
        <dbReference type="Google" id="ProtNLM"/>
    </source>
</evidence>
<proteinExistence type="predicted"/>
<sequence>MWAEAPLSTMTWLAPTLALNAVTCSLRTHVENVHTLWSILVSSWLSRCLSAAFSLPVPFLSAPMTFPLFWLFLPSTVVLGTQGAVIVACSARMA</sequence>
<comment type="caution">
    <text evidence="3">The sequence shown here is derived from an EMBL/GenBank/DDBJ whole genome shotgun (WGS) entry which is preliminary data.</text>
</comment>
<keyword evidence="1" id="KW-1133">Transmembrane helix</keyword>
<evidence type="ECO:0000313" key="3">
    <source>
        <dbReference type="EMBL" id="KAF0728100.1"/>
    </source>
</evidence>
<accession>A0A6G0WLA1</accession>
<keyword evidence="2" id="KW-0732">Signal</keyword>
<organism evidence="3 4">
    <name type="scientific">Aphanomyces euteiches</name>
    <dbReference type="NCBI Taxonomy" id="100861"/>
    <lineage>
        <taxon>Eukaryota</taxon>
        <taxon>Sar</taxon>
        <taxon>Stramenopiles</taxon>
        <taxon>Oomycota</taxon>
        <taxon>Saprolegniomycetes</taxon>
        <taxon>Saprolegniales</taxon>
        <taxon>Verrucalvaceae</taxon>
        <taxon>Aphanomyces</taxon>
    </lineage>
</organism>
<name>A0A6G0WLA1_9STRA</name>
<feature type="signal peptide" evidence="2">
    <location>
        <begin position="1"/>
        <end position="18"/>
    </location>
</feature>
<feature type="chain" id="PRO_5026166398" description="Secreted protein" evidence="2">
    <location>
        <begin position="19"/>
        <end position="94"/>
    </location>
</feature>
<dbReference type="AlphaFoldDB" id="A0A6G0WLA1"/>
<keyword evidence="1" id="KW-0472">Membrane</keyword>
<dbReference type="EMBL" id="VJMJ01000181">
    <property type="protein sequence ID" value="KAF0728100.1"/>
    <property type="molecule type" value="Genomic_DNA"/>
</dbReference>
<evidence type="ECO:0000313" key="4">
    <source>
        <dbReference type="Proteomes" id="UP000481153"/>
    </source>
</evidence>
<feature type="transmembrane region" description="Helical" evidence="1">
    <location>
        <begin position="69"/>
        <end position="91"/>
    </location>
</feature>
<keyword evidence="1" id="KW-0812">Transmembrane</keyword>
<dbReference type="Proteomes" id="UP000481153">
    <property type="component" value="Unassembled WGS sequence"/>
</dbReference>
<evidence type="ECO:0000256" key="2">
    <source>
        <dbReference type="SAM" id="SignalP"/>
    </source>
</evidence>
<evidence type="ECO:0000256" key="1">
    <source>
        <dbReference type="SAM" id="Phobius"/>
    </source>
</evidence>
<reference evidence="3 4" key="1">
    <citation type="submission" date="2019-07" db="EMBL/GenBank/DDBJ databases">
        <title>Genomics analysis of Aphanomyces spp. identifies a new class of oomycete effector associated with host adaptation.</title>
        <authorList>
            <person name="Gaulin E."/>
        </authorList>
    </citation>
    <scope>NUCLEOTIDE SEQUENCE [LARGE SCALE GENOMIC DNA]</scope>
    <source>
        <strain evidence="3 4">ATCC 201684</strain>
    </source>
</reference>
<gene>
    <name evidence="3" type="ORF">Ae201684_013928</name>
</gene>
<keyword evidence="4" id="KW-1185">Reference proteome</keyword>
<protein>
    <recommendedName>
        <fullName evidence="5">Secreted protein</fullName>
    </recommendedName>
</protein>